<keyword evidence="4" id="KW-1185">Reference proteome</keyword>
<dbReference type="SUPFAM" id="SSF47954">
    <property type="entry name" value="Cyclin-like"/>
    <property type="match status" value="1"/>
</dbReference>
<dbReference type="InterPro" id="IPR006671">
    <property type="entry name" value="Cyclin_N"/>
</dbReference>
<dbReference type="Proteomes" id="UP000242877">
    <property type="component" value="Unassembled WGS sequence"/>
</dbReference>
<dbReference type="GO" id="GO:0000307">
    <property type="term" value="C:cyclin-dependent protein kinase holoenzyme complex"/>
    <property type="evidence" value="ECO:0007669"/>
    <property type="project" value="TreeGrafter"/>
</dbReference>
<sequence length="379" mass="42010">MNSNLIPYNIEALNVFLMSPVSRQMINHLAQKASEVIQCDGNSPYYNKRTARGSSSEPELPSVQDFIYSLVVRSHVHTPTLMTSLVFLAKLKAKLPPMSRGMRCSVHRIFLAALIIAAKNLNDSSPKNKHWARYTVVKGYESFYFSNSEINLMERQMLYILDWDMKVTENDLLEHFEPFLAPIRAKLQAKAEHISLTEKMARTLAPSRTSVHSQTSTRGSRYYDSLRLSARPTSRAGSRPSSRATTRPPSRQSRRPLSSYIPGYLSAVPGLSPEYTDKPGSRGSSHTSSTQASSNYSPASTISSCTVYGNSDVNVAACQSSDKVAKTDRLQVPTGRGNSRPLSMDASLLISKKNTSKPPSLISRIFGGPKRSIRASFHE</sequence>
<evidence type="ECO:0000313" key="3">
    <source>
        <dbReference type="EMBL" id="KZZ97884.1"/>
    </source>
</evidence>
<feature type="compositionally biased region" description="Polar residues" evidence="1">
    <location>
        <begin position="206"/>
        <end position="219"/>
    </location>
</feature>
<dbReference type="CDD" id="cd20557">
    <property type="entry name" value="CYCLIN_ScPCL1-like"/>
    <property type="match status" value="1"/>
</dbReference>
<accession>A0A168DLT0</accession>
<dbReference type="PANTHER" id="PTHR15615">
    <property type="match status" value="1"/>
</dbReference>
<dbReference type="InterPro" id="IPR013922">
    <property type="entry name" value="Cyclin_PHO80-like"/>
</dbReference>
<feature type="compositionally biased region" description="Low complexity" evidence="1">
    <location>
        <begin position="281"/>
        <end position="300"/>
    </location>
</feature>
<feature type="domain" description="Cyclin N-terminal" evidence="2">
    <location>
        <begin position="61"/>
        <end position="165"/>
    </location>
</feature>
<evidence type="ECO:0000259" key="2">
    <source>
        <dbReference type="Pfam" id="PF00134"/>
    </source>
</evidence>
<dbReference type="VEuPathDB" id="FungiDB:AAP_00145"/>
<feature type="region of interest" description="Disordered" evidence="1">
    <location>
        <begin position="203"/>
        <end position="300"/>
    </location>
</feature>
<dbReference type="GO" id="GO:0016538">
    <property type="term" value="F:cyclin-dependent protein serine/threonine kinase regulator activity"/>
    <property type="evidence" value="ECO:0007669"/>
    <property type="project" value="TreeGrafter"/>
</dbReference>
<evidence type="ECO:0000313" key="4">
    <source>
        <dbReference type="Proteomes" id="UP000242877"/>
    </source>
</evidence>
<dbReference type="Pfam" id="PF00134">
    <property type="entry name" value="Cyclin_N"/>
    <property type="match status" value="1"/>
</dbReference>
<dbReference type="GO" id="GO:0019901">
    <property type="term" value="F:protein kinase binding"/>
    <property type="evidence" value="ECO:0007669"/>
    <property type="project" value="InterPro"/>
</dbReference>
<organism evidence="3 4">
    <name type="scientific">Ascosphaera apis ARSEF 7405</name>
    <dbReference type="NCBI Taxonomy" id="392613"/>
    <lineage>
        <taxon>Eukaryota</taxon>
        <taxon>Fungi</taxon>
        <taxon>Dikarya</taxon>
        <taxon>Ascomycota</taxon>
        <taxon>Pezizomycotina</taxon>
        <taxon>Eurotiomycetes</taxon>
        <taxon>Eurotiomycetidae</taxon>
        <taxon>Onygenales</taxon>
        <taxon>Ascosphaeraceae</taxon>
        <taxon>Ascosphaera</taxon>
    </lineage>
</organism>
<proteinExistence type="predicted"/>
<comment type="caution">
    <text evidence="3">The sequence shown here is derived from an EMBL/GenBank/DDBJ whole genome shotgun (WGS) entry which is preliminary data.</text>
</comment>
<protein>
    <submittedName>
        <fullName evidence="3">Cyclin, N-terminal domain containing protein</fullName>
    </submittedName>
</protein>
<dbReference type="PANTHER" id="PTHR15615:SF10">
    <property type="entry name" value="PHO85 CYCLIN-2-RELATED"/>
    <property type="match status" value="1"/>
</dbReference>
<feature type="compositionally biased region" description="Low complexity" evidence="1">
    <location>
        <begin position="229"/>
        <end position="259"/>
    </location>
</feature>
<dbReference type="Gene3D" id="1.10.472.10">
    <property type="entry name" value="Cyclin-like"/>
    <property type="match status" value="1"/>
</dbReference>
<dbReference type="OrthoDB" id="10250320at2759"/>
<gene>
    <name evidence="3" type="ORF">AAP_00145</name>
</gene>
<name>A0A168DLT0_9EURO</name>
<dbReference type="AlphaFoldDB" id="A0A168DLT0"/>
<reference evidence="3 4" key="1">
    <citation type="journal article" date="2016" name="Genome Biol. Evol.">
        <title>Divergent and convergent evolution of fungal pathogenicity.</title>
        <authorList>
            <person name="Shang Y."/>
            <person name="Xiao G."/>
            <person name="Zheng P."/>
            <person name="Cen K."/>
            <person name="Zhan S."/>
            <person name="Wang C."/>
        </authorList>
    </citation>
    <scope>NUCLEOTIDE SEQUENCE [LARGE SCALE GENOMIC DNA]</scope>
    <source>
        <strain evidence="3 4">ARSEF 7405</strain>
    </source>
</reference>
<evidence type="ECO:0000256" key="1">
    <source>
        <dbReference type="SAM" id="MobiDB-lite"/>
    </source>
</evidence>
<dbReference type="GO" id="GO:0005634">
    <property type="term" value="C:nucleus"/>
    <property type="evidence" value="ECO:0007669"/>
    <property type="project" value="TreeGrafter"/>
</dbReference>
<dbReference type="InterPro" id="IPR036915">
    <property type="entry name" value="Cyclin-like_sf"/>
</dbReference>
<dbReference type="EMBL" id="AZGZ01000001">
    <property type="protein sequence ID" value="KZZ97884.1"/>
    <property type="molecule type" value="Genomic_DNA"/>
</dbReference>